<keyword evidence="1" id="KW-0560">Oxidoreductase</keyword>
<dbReference type="Gene3D" id="1.20.1090.10">
    <property type="entry name" value="Dehydroquinate synthase-like - alpha domain"/>
    <property type="match status" value="1"/>
</dbReference>
<proteinExistence type="predicted"/>
<dbReference type="InterPro" id="IPR001670">
    <property type="entry name" value="ADH_Fe/GldA"/>
</dbReference>
<dbReference type="Pfam" id="PF00465">
    <property type="entry name" value="Fe-ADH"/>
    <property type="match status" value="1"/>
</dbReference>
<feature type="domain" description="Fe-containing alcohol dehydrogenase-like C-terminal" evidence="4">
    <location>
        <begin position="223"/>
        <end position="422"/>
    </location>
</feature>
<dbReference type="GO" id="GO:0016491">
    <property type="term" value="F:oxidoreductase activity"/>
    <property type="evidence" value="ECO:0007669"/>
    <property type="project" value="UniProtKB-KW"/>
</dbReference>
<dbReference type="Pfam" id="PF25137">
    <property type="entry name" value="ADH_Fe_C"/>
    <property type="match status" value="1"/>
</dbReference>
<dbReference type="AlphaFoldDB" id="A0ABD5VGC7"/>
<gene>
    <name evidence="5" type="ORF">ACFQGB_11805</name>
</gene>
<organism evidence="5 6">
    <name type="scientific">Halorubellus litoreus</name>
    <dbReference type="NCBI Taxonomy" id="755308"/>
    <lineage>
        <taxon>Archaea</taxon>
        <taxon>Methanobacteriati</taxon>
        <taxon>Methanobacteriota</taxon>
        <taxon>Stenosarchaea group</taxon>
        <taxon>Halobacteria</taxon>
        <taxon>Halobacteriales</taxon>
        <taxon>Halorubellaceae</taxon>
        <taxon>Halorubellus</taxon>
    </lineage>
</organism>
<dbReference type="CDD" id="cd14866">
    <property type="entry name" value="Fe-ADH-like"/>
    <property type="match status" value="1"/>
</dbReference>
<name>A0ABD5VGC7_9EURY</name>
<evidence type="ECO:0000259" key="3">
    <source>
        <dbReference type="Pfam" id="PF00465"/>
    </source>
</evidence>
<dbReference type="Gene3D" id="3.40.50.1970">
    <property type="match status" value="1"/>
</dbReference>
<feature type="domain" description="Alcohol dehydrogenase iron-type/glycerol dehydrogenase GldA" evidence="3">
    <location>
        <begin position="32"/>
        <end position="210"/>
    </location>
</feature>
<evidence type="ECO:0000313" key="5">
    <source>
        <dbReference type="EMBL" id="MFC6953548.1"/>
    </source>
</evidence>
<evidence type="ECO:0000256" key="2">
    <source>
        <dbReference type="SAM" id="MobiDB-lite"/>
    </source>
</evidence>
<reference evidence="5 6" key="1">
    <citation type="journal article" date="2019" name="Int. J. Syst. Evol. Microbiol.">
        <title>The Global Catalogue of Microorganisms (GCM) 10K type strain sequencing project: providing services to taxonomists for standard genome sequencing and annotation.</title>
        <authorList>
            <consortium name="The Broad Institute Genomics Platform"/>
            <consortium name="The Broad Institute Genome Sequencing Center for Infectious Disease"/>
            <person name="Wu L."/>
            <person name="Ma J."/>
        </authorList>
    </citation>
    <scope>NUCLEOTIDE SEQUENCE [LARGE SCALE GENOMIC DNA]</scope>
    <source>
        <strain evidence="5 6">GX26</strain>
    </source>
</reference>
<dbReference type="EMBL" id="JBHSXN010000002">
    <property type="protein sequence ID" value="MFC6953548.1"/>
    <property type="molecule type" value="Genomic_DNA"/>
</dbReference>
<dbReference type="Proteomes" id="UP001596395">
    <property type="component" value="Unassembled WGS sequence"/>
</dbReference>
<accession>A0ABD5VGC7</accession>
<sequence length="422" mass="43299">MTDDESTDDESADDESAGSGARGRSFRFDYRPGVLRFGAGSVASLGSELGAQGVERALVVTGRTVGETSAVMDPVREGLGDRLAGVFAETTPAKRLSTAYDAVAAMREHDADALVAVGGGSSLDVATVASVLAATDRDRAVVADEFQTTGTVMVPEAALPPIAAVPTTLAGAELSQVAGITASPEHGLVDAERGGGIGHPALMPSAVFHDAELVATTPRRVLAASAMNGFDKALESTYARNATPITDATATRSLSVLQDALPALGDDPVTPGDVDPVLEGILLAQYGVSRPDGTTLSLVHAFGHALTRTYDVQQGAAHGVVAPHALEYLLAETGAGRALLADAFDVADAGPAEAIDAAIVDAVAEVRDALGLPARLRDVDGPTREAFPTVAQHVLDDSFMANAPRELDASREDVASILERAY</sequence>
<evidence type="ECO:0000313" key="6">
    <source>
        <dbReference type="Proteomes" id="UP001596395"/>
    </source>
</evidence>
<dbReference type="SUPFAM" id="SSF56796">
    <property type="entry name" value="Dehydroquinate synthase-like"/>
    <property type="match status" value="1"/>
</dbReference>
<dbReference type="InterPro" id="IPR056798">
    <property type="entry name" value="ADH_Fe_C"/>
</dbReference>
<dbReference type="PANTHER" id="PTHR11496:SF83">
    <property type="entry name" value="HYDROXYACID-OXOACID TRANSHYDROGENASE, MITOCHONDRIAL"/>
    <property type="match status" value="1"/>
</dbReference>
<evidence type="ECO:0000259" key="4">
    <source>
        <dbReference type="Pfam" id="PF25137"/>
    </source>
</evidence>
<evidence type="ECO:0000256" key="1">
    <source>
        <dbReference type="ARBA" id="ARBA00023002"/>
    </source>
</evidence>
<dbReference type="InterPro" id="IPR039697">
    <property type="entry name" value="Alcohol_dehydrogenase_Fe"/>
</dbReference>
<protein>
    <submittedName>
        <fullName evidence="5">Iron-containing alcohol dehydrogenase family protein</fullName>
    </submittedName>
</protein>
<dbReference type="PANTHER" id="PTHR11496">
    <property type="entry name" value="ALCOHOL DEHYDROGENASE"/>
    <property type="match status" value="1"/>
</dbReference>
<keyword evidence="6" id="KW-1185">Reference proteome</keyword>
<feature type="compositionally biased region" description="Acidic residues" evidence="2">
    <location>
        <begin position="1"/>
        <end position="16"/>
    </location>
</feature>
<feature type="region of interest" description="Disordered" evidence="2">
    <location>
        <begin position="1"/>
        <end position="24"/>
    </location>
</feature>
<dbReference type="RefSeq" id="WP_336350506.1">
    <property type="nucleotide sequence ID" value="NZ_JAZAQL010000002.1"/>
</dbReference>
<comment type="caution">
    <text evidence="5">The sequence shown here is derived from an EMBL/GenBank/DDBJ whole genome shotgun (WGS) entry which is preliminary data.</text>
</comment>